<comment type="caution">
    <text evidence="1">The sequence shown here is derived from an EMBL/GenBank/DDBJ whole genome shotgun (WGS) entry which is preliminary data.</text>
</comment>
<organism evidence="1 2">
    <name type="scientific">Bacteroides mediterraneensis</name>
    <dbReference type="NCBI Taxonomy" id="1841856"/>
    <lineage>
        <taxon>Bacteria</taxon>
        <taxon>Pseudomonadati</taxon>
        <taxon>Bacteroidota</taxon>
        <taxon>Bacteroidia</taxon>
        <taxon>Bacteroidales</taxon>
        <taxon>Bacteroidaceae</taxon>
        <taxon>Bacteroides</taxon>
    </lineage>
</organism>
<keyword evidence="2" id="KW-1185">Reference proteome</keyword>
<dbReference type="EMBL" id="JACJJW010000115">
    <property type="protein sequence ID" value="MBM6759915.1"/>
    <property type="molecule type" value="Genomic_DNA"/>
</dbReference>
<reference evidence="1 2" key="1">
    <citation type="journal article" date="2021" name="Sci. Rep.">
        <title>The distribution of antibiotic resistance genes in chicken gut microbiota commensals.</title>
        <authorList>
            <person name="Juricova H."/>
            <person name="Matiasovicova J."/>
            <person name="Kubasova T."/>
            <person name="Cejkova D."/>
            <person name="Rychlik I."/>
        </authorList>
    </citation>
    <scope>NUCLEOTIDE SEQUENCE [LARGE SCALE GENOMIC DNA]</scope>
    <source>
        <strain evidence="1 2">An801</strain>
    </source>
</reference>
<feature type="non-terminal residue" evidence="1">
    <location>
        <position position="83"/>
    </location>
</feature>
<evidence type="ECO:0000313" key="1">
    <source>
        <dbReference type="EMBL" id="MBM6759915.1"/>
    </source>
</evidence>
<evidence type="ECO:0000313" key="2">
    <source>
        <dbReference type="Proteomes" id="UP000703295"/>
    </source>
</evidence>
<protein>
    <submittedName>
        <fullName evidence="1">Uncharacterized protein</fullName>
    </submittedName>
</protein>
<dbReference type="RefSeq" id="WP_204477568.1">
    <property type="nucleotide sequence ID" value="NZ_JACJJW010000115.1"/>
</dbReference>
<gene>
    <name evidence="1" type="ORF">H6A31_14815</name>
</gene>
<sequence>TLTITDDDAKPSRRQPRKGRAFSVNLVAMLTWGTVRKSDYKMKVPVFLDFVGTESEHRAFVANLRCGRAATIGTGSTSRFELP</sequence>
<feature type="non-terminal residue" evidence="1">
    <location>
        <position position="1"/>
    </location>
</feature>
<name>A0ABS2F068_9BACE</name>
<dbReference type="Proteomes" id="UP000703295">
    <property type="component" value="Unassembled WGS sequence"/>
</dbReference>
<accession>A0ABS2F068</accession>
<proteinExistence type="predicted"/>